<sequence length="442" mass="50025">MAYHFPWQPSWFVALTIGVIAPAHSQSLEQAVVTTLATDPELRGAFHQLQSLHERTKASEGDYLPDIDLNAGIGYERIDNDTTQAQDDLDFARKDATLNLRQLVWDGQTHNNIDRNRYETESQRFQLRSDASDKALQVAEVYLEILQAQQVLDLSSANMTVHEDILSDIRRRADTGIGSTADLSQVQARVARARANLLSAETNLEDAFTAFFRVVGEPANNPVQPVIDDARLPSSLDSALEQAVKRNPLLKLARYDIEAAKSQYQQFKGAHHPNISVEVSQTWADEVSGVDDFSDEFSAMLRVRYQLFNGGSDQADIRRGAYELNRAKDIFDNAYRQLEESTRLAWSAFQLTEQQKDLLQQQVDAASDTVQAYEKQFRIGRRTLLDLLNTENELLEARRAYLDANYDHLLAQYRLLNNTGHLLEALRVSLPKQWQGTEGETE</sequence>
<comment type="subcellular location">
    <subcellularLocation>
        <location evidence="1">Cell outer membrane</location>
    </subcellularLocation>
</comment>
<keyword evidence="3" id="KW-0813">Transport</keyword>
<dbReference type="GO" id="GO:0015288">
    <property type="term" value="F:porin activity"/>
    <property type="evidence" value="ECO:0007669"/>
    <property type="project" value="TreeGrafter"/>
</dbReference>
<dbReference type="GO" id="GO:0015562">
    <property type="term" value="F:efflux transmembrane transporter activity"/>
    <property type="evidence" value="ECO:0007669"/>
    <property type="project" value="InterPro"/>
</dbReference>
<feature type="coiled-coil region" evidence="8">
    <location>
        <begin position="349"/>
        <end position="376"/>
    </location>
</feature>
<evidence type="ECO:0000256" key="5">
    <source>
        <dbReference type="ARBA" id="ARBA00022692"/>
    </source>
</evidence>
<proteinExistence type="inferred from homology"/>
<evidence type="ECO:0000256" key="4">
    <source>
        <dbReference type="ARBA" id="ARBA00022452"/>
    </source>
</evidence>
<dbReference type="EMBL" id="CP114589">
    <property type="protein sequence ID" value="WBA10009.1"/>
    <property type="molecule type" value="Genomic_DNA"/>
</dbReference>
<evidence type="ECO:0000313" key="9">
    <source>
        <dbReference type="EMBL" id="WBA10009.1"/>
    </source>
</evidence>
<evidence type="ECO:0000256" key="1">
    <source>
        <dbReference type="ARBA" id="ARBA00004442"/>
    </source>
</evidence>
<dbReference type="Gene3D" id="1.20.1600.10">
    <property type="entry name" value="Outer membrane efflux proteins (OEP)"/>
    <property type="match status" value="1"/>
</dbReference>
<keyword evidence="4" id="KW-1134">Transmembrane beta strand</keyword>
<dbReference type="Pfam" id="PF02321">
    <property type="entry name" value="OEP"/>
    <property type="match status" value="2"/>
</dbReference>
<keyword evidence="6" id="KW-0472">Membrane</keyword>
<evidence type="ECO:0000256" key="7">
    <source>
        <dbReference type="ARBA" id="ARBA00023237"/>
    </source>
</evidence>
<geneLocation type="plasmid" evidence="9 10">
    <name>unnamed</name>
</geneLocation>
<dbReference type="AlphaFoldDB" id="A0AA47LSN1"/>
<evidence type="ECO:0000256" key="3">
    <source>
        <dbReference type="ARBA" id="ARBA00022448"/>
    </source>
</evidence>
<organism evidence="9 10">
    <name type="scientific">Salinivibrio kushneri</name>
    <dbReference type="NCBI Taxonomy" id="1908198"/>
    <lineage>
        <taxon>Bacteria</taxon>
        <taxon>Pseudomonadati</taxon>
        <taxon>Pseudomonadota</taxon>
        <taxon>Gammaproteobacteria</taxon>
        <taxon>Vibrionales</taxon>
        <taxon>Vibrionaceae</taxon>
        <taxon>Salinivibrio</taxon>
    </lineage>
</organism>
<dbReference type="PANTHER" id="PTHR30026:SF22">
    <property type="entry name" value="OUTER MEMBRANE EFFLUX PROTEIN"/>
    <property type="match status" value="1"/>
</dbReference>
<dbReference type="Proteomes" id="UP001164748">
    <property type="component" value="Plasmid unnamed"/>
</dbReference>
<comment type="similarity">
    <text evidence="2">Belongs to the outer membrane factor (OMF) (TC 1.B.17) family.</text>
</comment>
<dbReference type="PANTHER" id="PTHR30026">
    <property type="entry name" value="OUTER MEMBRANE PROTEIN TOLC"/>
    <property type="match status" value="1"/>
</dbReference>
<evidence type="ECO:0000313" key="10">
    <source>
        <dbReference type="Proteomes" id="UP001164748"/>
    </source>
</evidence>
<dbReference type="SUPFAM" id="SSF56954">
    <property type="entry name" value="Outer membrane efflux proteins (OEP)"/>
    <property type="match status" value="1"/>
</dbReference>
<keyword evidence="8" id="KW-0175">Coiled coil</keyword>
<dbReference type="InterPro" id="IPR051906">
    <property type="entry name" value="TolC-like"/>
</dbReference>
<keyword evidence="5" id="KW-0812">Transmembrane</keyword>
<gene>
    <name evidence="9" type="ORF">N8M53_14445</name>
</gene>
<protein>
    <submittedName>
        <fullName evidence="9">TolC family outer membrane protein</fullName>
    </submittedName>
</protein>
<evidence type="ECO:0000256" key="6">
    <source>
        <dbReference type="ARBA" id="ARBA00023136"/>
    </source>
</evidence>
<reference evidence="9" key="1">
    <citation type="submission" date="2022-09" db="EMBL/GenBank/DDBJ databases">
        <authorList>
            <person name="Li Z.-J."/>
        </authorList>
    </citation>
    <scope>NUCLEOTIDE SEQUENCE</scope>
    <source>
        <strain evidence="9">TGB11</strain>
        <plasmid evidence="9">unnamed</plasmid>
    </source>
</reference>
<dbReference type="GO" id="GO:1990281">
    <property type="term" value="C:efflux pump complex"/>
    <property type="evidence" value="ECO:0007669"/>
    <property type="project" value="TreeGrafter"/>
</dbReference>
<name>A0AA47LSN1_9GAMM</name>
<dbReference type="GO" id="GO:0009279">
    <property type="term" value="C:cell outer membrane"/>
    <property type="evidence" value="ECO:0007669"/>
    <property type="project" value="UniProtKB-SubCell"/>
</dbReference>
<dbReference type="InterPro" id="IPR010130">
    <property type="entry name" value="T1SS_OMP_TolC"/>
</dbReference>
<keyword evidence="7" id="KW-0998">Cell outer membrane</keyword>
<evidence type="ECO:0000256" key="2">
    <source>
        <dbReference type="ARBA" id="ARBA00007613"/>
    </source>
</evidence>
<dbReference type="NCBIfam" id="TIGR01844">
    <property type="entry name" value="type_I_sec_TolC"/>
    <property type="match status" value="1"/>
</dbReference>
<accession>A0AA47LSN1</accession>
<dbReference type="RefSeq" id="WP_269580064.1">
    <property type="nucleotide sequence ID" value="NZ_CP114589.1"/>
</dbReference>
<evidence type="ECO:0000256" key="8">
    <source>
        <dbReference type="SAM" id="Coils"/>
    </source>
</evidence>
<dbReference type="InterPro" id="IPR003423">
    <property type="entry name" value="OMP_efflux"/>
</dbReference>
<keyword evidence="9" id="KW-0614">Plasmid</keyword>